<gene>
    <name evidence="2" type="ORF">KFK09_024416</name>
</gene>
<organism evidence="2 3">
    <name type="scientific">Dendrobium nobile</name>
    <name type="common">Orchid</name>
    <dbReference type="NCBI Taxonomy" id="94219"/>
    <lineage>
        <taxon>Eukaryota</taxon>
        <taxon>Viridiplantae</taxon>
        <taxon>Streptophyta</taxon>
        <taxon>Embryophyta</taxon>
        <taxon>Tracheophyta</taxon>
        <taxon>Spermatophyta</taxon>
        <taxon>Magnoliopsida</taxon>
        <taxon>Liliopsida</taxon>
        <taxon>Asparagales</taxon>
        <taxon>Orchidaceae</taxon>
        <taxon>Epidendroideae</taxon>
        <taxon>Malaxideae</taxon>
        <taxon>Dendrobiinae</taxon>
        <taxon>Dendrobium</taxon>
    </lineage>
</organism>
<dbReference type="EMBL" id="JAGYWB010000017">
    <property type="protein sequence ID" value="KAI0494284.1"/>
    <property type="molecule type" value="Genomic_DNA"/>
</dbReference>
<proteinExistence type="predicted"/>
<dbReference type="AlphaFoldDB" id="A0A8T3AE09"/>
<evidence type="ECO:0000256" key="1">
    <source>
        <dbReference type="SAM" id="MobiDB-lite"/>
    </source>
</evidence>
<reference evidence="2" key="1">
    <citation type="journal article" date="2022" name="Front. Genet.">
        <title>Chromosome-Scale Assembly of the Dendrobium nobile Genome Provides Insights Into the Molecular Mechanism of the Biosynthesis of the Medicinal Active Ingredient of Dendrobium.</title>
        <authorList>
            <person name="Xu Q."/>
            <person name="Niu S.-C."/>
            <person name="Li K.-L."/>
            <person name="Zheng P.-J."/>
            <person name="Zhang X.-J."/>
            <person name="Jia Y."/>
            <person name="Liu Y."/>
            <person name="Niu Y.-X."/>
            <person name="Yu L.-H."/>
            <person name="Chen D.-F."/>
            <person name="Zhang G.-Q."/>
        </authorList>
    </citation>
    <scope>NUCLEOTIDE SEQUENCE</scope>
    <source>
        <tissue evidence="2">Leaf</tissue>
    </source>
</reference>
<name>A0A8T3AE09_DENNO</name>
<dbReference type="Proteomes" id="UP000829196">
    <property type="component" value="Unassembled WGS sequence"/>
</dbReference>
<evidence type="ECO:0000313" key="2">
    <source>
        <dbReference type="EMBL" id="KAI0494284.1"/>
    </source>
</evidence>
<keyword evidence="3" id="KW-1185">Reference proteome</keyword>
<sequence>MTSLKQGITGSEIRLLSFNRGFQPSGIRRTVEAARCKSSSMSRTDPTPPSKYRNGDESRRREIGERKRRLLPNTKPPLNAGKNNLGI</sequence>
<evidence type="ECO:0000313" key="3">
    <source>
        <dbReference type="Proteomes" id="UP000829196"/>
    </source>
</evidence>
<feature type="region of interest" description="Disordered" evidence="1">
    <location>
        <begin position="32"/>
        <end position="87"/>
    </location>
</feature>
<accession>A0A8T3AE09</accession>
<comment type="caution">
    <text evidence="2">The sequence shown here is derived from an EMBL/GenBank/DDBJ whole genome shotgun (WGS) entry which is preliminary data.</text>
</comment>
<protein>
    <submittedName>
        <fullName evidence="2">Uncharacterized protein</fullName>
    </submittedName>
</protein>
<feature type="compositionally biased region" description="Basic and acidic residues" evidence="1">
    <location>
        <begin position="53"/>
        <end position="65"/>
    </location>
</feature>